<evidence type="ECO:0000259" key="9">
    <source>
        <dbReference type="Pfam" id="PF26138"/>
    </source>
</evidence>
<comment type="subcellular location">
    <subcellularLocation>
        <location evidence="2">Nucleus</location>
    </subcellularLocation>
</comment>
<dbReference type="Pfam" id="PF13359">
    <property type="entry name" value="DDE_Tnp_4"/>
    <property type="match status" value="1"/>
</dbReference>
<dbReference type="InterPro" id="IPR058353">
    <property type="entry name" value="DUF8040"/>
</dbReference>
<dbReference type="InterPro" id="IPR027806">
    <property type="entry name" value="HARBI1_dom"/>
</dbReference>
<dbReference type="PANTHER" id="PTHR22930:SF85">
    <property type="entry name" value="GH03217P-RELATED"/>
    <property type="match status" value="1"/>
</dbReference>
<evidence type="ECO:0000256" key="7">
    <source>
        <dbReference type="ARBA" id="ARBA00023242"/>
    </source>
</evidence>
<organism evidence="10 11">
    <name type="scientific">Merluccius polli</name>
    <name type="common">Benguela hake</name>
    <name type="synonym">Merluccius cadenati</name>
    <dbReference type="NCBI Taxonomy" id="89951"/>
    <lineage>
        <taxon>Eukaryota</taxon>
        <taxon>Metazoa</taxon>
        <taxon>Chordata</taxon>
        <taxon>Craniata</taxon>
        <taxon>Vertebrata</taxon>
        <taxon>Euteleostomi</taxon>
        <taxon>Actinopterygii</taxon>
        <taxon>Neopterygii</taxon>
        <taxon>Teleostei</taxon>
        <taxon>Neoteleostei</taxon>
        <taxon>Acanthomorphata</taxon>
        <taxon>Zeiogadaria</taxon>
        <taxon>Gadariae</taxon>
        <taxon>Gadiformes</taxon>
        <taxon>Gadoidei</taxon>
        <taxon>Merlucciidae</taxon>
        <taxon>Merluccius</taxon>
    </lineage>
</organism>
<evidence type="ECO:0000259" key="8">
    <source>
        <dbReference type="Pfam" id="PF13359"/>
    </source>
</evidence>
<name>A0AA47M2Y1_MERPO</name>
<dbReference type="AlphaFoldDB" id="A0AA47M2Y1"/>
<evidence type="ECO:0000256" key="5">
    <source>
        <dbReference type="ARBA" id="ARBA00022723"/>
    </source>
</evidence>
<keyword evidence="6" id="KW-0378">Hydrolase</keyword>
<evidence type="ECO:0000256" key="6">
    <source>
        <dbReference type="ARBA" id="ARBA00022801"/>
    </source>
</evidence>
<comment type="caution">
    <text evidence="10">The sequence shown here is derived from an EMBL/GenBank/DDBJ whole genome shotgun (WGS) entry which is preliminary data.</text>
</comment>
<dbReference type="Proteomes" id="UP001174136">
    <property type="component" value="Unassembled WGS sequence"/>
</dbReference>
<evidence type="ECO:0000256" key="4">
    <source>
        <dbReference type="ARBA" id="ARBA00022722"/>
    </source>
</evidence>
<reference evidence="10" key="1">
    <citation type="journal article" date="2023" name="Front. Mar. Sci.">
        <title>A new Merluccius polli reference genome to investigate the effects of global change in West African waters.</title>
        <authorList>
            <person name="Mateo J.L."/>
            <person name="Blanco-Fernandez C."/>
            <person name="Garcia-Vazquez E."/>
            <person name="Machado-Schiaffino G."/>
        </authorList>
    </citation>
    <scope>NUCLEOTIDE SEQUENCE</scope>
    <source>
        <strain evidence="10">C29</strain>
        <tissue evidence="10">Fin</tissue>
    </source>
</reference>
<dbReference type="InterPro" id="IPR045249">
    <property type="entry name" value="HARBI1-like"/>
</dbReference>
<dbReference type="PANTHER" id="PTHR22930">
    <property type="match status" value="1"/>
</dbReference>
<dbReference type="GO" id="GO:0016787">
    <property type="term" value="F:hydrolase activity"/>
    <property type="evidence" value="ECO:0007669"/>
    <property type="project" value="UniProtKB-KW"/>
</dbReference>
<evidence type="ECO:0000256" key="1">
    <source>
        <dbReference type="ARBA" id="ARBA00001968"/>
    </source>
</evidence>
<keyword evidence="11" id="KW-1185">Reference proteome</keyword>
<keyword evidence="5" id="KW-0479">Metal-binding</keyword>
<keyword evidence="4" id="KW-0540">Nuclease</keyword>
<gene>
    <name evidence="10" type="primary">harbi1_146</name>
    <name evidence="10" type="ORF">N1851_032529</name>
</gene>
<proteinExistence type="inferred from homology"/>
<dbReference type="GO" id="GO:0005634">
    <property type="term" value="C:nucleus"/>
    <property type="evidence" value="ECO:0007669"/>
    <property type="project" value="UniProtKB-SubCell"/>
</dbReference>
<evidence type="ECO:0000313" key="10">
    <source>
        <dbReference type="EMBL" id="KAK0132660.1"/>
    </source>
</evidence>
<dbReference type="Pfam" id="PF26138">
    <property type="entry name" value="DUF8040"/>
    <property type="match status" value="1"/>
</dbReference>
<dbReference type="GO" id="GO:0046872">
    <property type="term" value="F:metal ion binding"/>
    <property type="evidence" value="ECO:0007669"/>
    <property type="project" value="UniProtKB-KW"/>
</dbReference>
<accession>A0AA47M2Y1</accession>
<evidence type="ECO:0000256" key="3">
    <source>
        <dbReference type="ARBA" id="ARBA00006958"/>
    </source>
</evidence>
<keyword evidence="7" id="KW-0539">Nucleus</keyword>
<comment type="similarity">
    <text evidence="3">Belongs to the HARBI1 family.</text>
</comment>
<protein>
    <submittedName>
        <fullName evidence="10">Nuclease HARBI1</fullName>
    </submittedName>
</protein>
<comment type="cofactor">
    <cofactor evidence="1">
        <name>a divalent metal cation</name>
        <dbReference type="ChEBI" id="CHEBI:60240"/>
    </cofactor>
</comment>
<feature type="domain" description="DUF8040" evidence="9">
    <location>
        <begin position="61"/>
        <end position="143"/>
    </location>
</feature>
<dbReference type="EMBL" id="JAOPHQ010006257">
    <property type="protein sequence ID" value="KAK0132660.1"/>
    <property type="molecule type" value="Genomic_DNA"/>
</dbReference>
<evidence type="ECO:0000256" key="2">
    <source>
        <dbReference type="ARBA" id="ARBA00004123"/>
    </source>
</evidence>
<dbReference type="GO" id="GO:0004518">
    <property type="term" value="F:nuclease activity"/>
    <property type="evidence" value="ECO:0007669"/>
    <property type="project" value="UniProtKB-KW"/>
</dbReference>
<sequence>MADRAAFVCLCETFYRQRSRVLAQLNEEEEEELRVRNLIVQSSIPRIILKTGVEWGRLFDMDERTFYRHLRVNHAQFDYITEVLRQQGLDREQEDNEIHLKQKVSLFLWYLANQNSFRELSDKFDVAQSSAHRCVVEVLQTLCTMVPTFINWFTECEKLSVSAAFRAMCGIENIIGAIDGCHIKLQRPPIRGGDYLNRKGYYSIVLQGIVDSRGKFRDIFVGAPGRVHDSRILRKSTFFERSAEKMGGYMLLGDSAYISREYAFITTPKRDNGALTIHDQRQNTQISRGRVVVEQAFGRLKCKWRRLRDLQNTRLDVVVMLIMSACMLHNLCAGPIDICEDHPAGCPRHEDENI</sequence>
<feature type="domain" description="DDE Tnp4" evidence="8">
    <location>
        <begin position="178"/>
        <end position="330"/>
    </location>
</feature>
<evidence type="ECO:0000313" key="11">
    <source>
        <dbReference type="Proteomes" id="UP001174136"/>
    </source>
</evidence>